<evidence type="ECO:0000313" key="9">
    <source>
        <dbReference type="EMBL" id="CAB9505378.1"/>
    </source>
</evidence>
<reference evidence="9" key="1">
    <citation type="submission" date="2020-06" db="EMBL/GenBank/DDBJ databases">
        <authorList>
            <consortium name="Plant Systems Biology data submission"/>
        </authorList>
    </citation>
    <scope>NUCLEOTIDE SEQUENCE</scope>
    <source>
        <strain evidence="9">D6</strain>
    </source>
</reference>
<gene>
    <name evidence="9" type="ORF">SEMRO_229_G092940.1</name>
</gene>
<dbReference type="InterPro" id="IPR029063">
    <property type="entry name" value="SAM-dependent_MTases_sf"/>
</dbReference>
<dbReference type="EMBL" id="CAICTM010000228">
    <property type="protein sequence ID" value="CAB9505378.1"/>
    <property type="molecule type" value="Genomic_DNA"/>
</dbReference>
<protein>
    <recommendedName>
        <fullName evidence="1">Trimethylguanosine synthase</fullName>
    </recommendedName>
    <alternativeName>
        <fullName evidence="7">Cap-specific guanine-N(2) methyltransferase</fullName>
    </alternativeName>
</protein>
<feature type="compositionally biased region" description="Basic and acidic residues" evidence="8">
    <location>
        <begin position="60"/>
        <end position="75"/>
    </location>
</feature>
<comment type="caution">
    <text evidence="9">The sequence shown here is derived from an EMBL/GenBank/DDBJ whole genome shotgun (WGS) entry which is preliminary data.</text>
</comment>
<evidence type="ECO:0000256" key="1">
    <source>
        <dbReference type="ARBA" id="ARBA00018517"/>
    </source>
</evidence>
<dbReference type="GO" id="GO:0071164">
    <property type="term" value="F:RNA cap trimethylguanosine synthase activity"/>
    <property type="evidence" value="ECO:0007669"/>
    <property type="project" value="TreeGrafter"/>
</dbReference>
<dbReference type="OrthoDB" id="194443at2759"/>
<evidence type="ECO:0000256" key="6">
    <source>
        <dbReference type="ARBA" id="ARBA00049075"/>
    </source>
</evidence>
<feature type="compositionally biased region" description="Basic and acidic residues" evidence="8">
    <location>
        <begin position="145"/>
        <end position="168"/>
    </location>
</feature>
<accession>A0A9N8HCQ9</accession>
<evidence type="ECO:0000256" key="5">
    <source>
        <dbReference type="ARBA" id="ARBA00048763"/>
    </source>
</evidence>
<dbReference type="GO" id="GO:0005634">
    <property type="term" value="C:nucleus"/>
    <property type="evidence" value="ECO:0007669"/>
    <property type="project" value="TreeGrafter"/>
</dbReference>
<comment type="similarity">
    <text evidence="2">Belongs to the methyltransferase superfamily. Trimethylguanosine synthase family.</text>
</comment>
<dbReference type="PANTHER" id="PTHR14741:SF32">
    <property type="entry name" value="TRIMETHYLGUANOSINE SYNTHASE"/>
    <property type="match status" value="1"/>
</dbReference>
<dbReference type="CDD" id="cd02440">
    <property type="entry name" value="AdoMet_MTases"/>
    <property type="match status" value="1"/>
</dbReference>
<dbReference type="AlphaFoldDB" id="A0A9N8HCQ9"/>
<dbReference type="PANTHER" id="PTHR14741">
    <property type="entry name" value="S-ADENOSYLMETHIONINE-DEPENDENT METHYLTRANSFERASE RELATED"/>
    <property type="match status" value="1"/>
</dbReference>
<comment type="catalytic activity">
    <reaction evidence="3">
        <text>a 5'-end (N(2),N(7)-dimethyl 5'-triphosphoguanosine)-ribonucleoside in snoRNA + S-adenosyl-L-methionine = a 5'-end (N(2),N(2),N(7)-trimethyl 5'-triphosphoguanosine)-ribonucleoside in snoRNA + S-adenosyl-L-homocysteine + H(+)</text>
        <dbReference type="Rhea" id="RHEA:78507"/>
        <dbReference type="Rhea" id="RHEA-COMP:19088"/>
        <dbReference type="Rhea" id="RHEA-COMP:19090"/>
        <dbReference type="ChEBI" id="CHEBI:15378"/>
        <dbReference type="ChEBI" id="CHEBI:57856"/>
        <dbReference type="ChEBI" id="CHEBI:59789"/>
        <dbReference type="ChEBI" id="CHEBI:167623"/>
        <dbReference type="ChEBI" id="CHEBI:172880"/>
    </reaction>
    <physiologicalReaction direction="left-to-right" evidence="3">
        <dbReference type="Rhea" id="RHEA:78508"/>
    </physiologicalReaction>
</comment>
<evidence type="ECO:0000256" key="4">
    <source>
        <dbReference type="ARBA" id="ARBA00048740"/>
    </source>
</evidence>
<feature type="region of interest" description="Disordered" evidence="8">
    <location>
        <begin position="1"/>
        <end position="26"/>
    </location>
</feature>
<organism evidence="9 10">
    <name type="scientific">Seminavis robusta</name>
    <dbReference type="NCBI Taxonomy" id="568900"/>
    <lineage>
        <taxon>Eukaryota</taxon>
        <taxon>Sar</taxon>
        <taxon>Stramenopiles</taxon>
        <taxon>Ochrophyta</taxon>
        <taxon>Bacillariophyta</taxon>
        <taxon>Bacillariophyceae</taxon>
        <taxon>Bacillariophycidae</taxon>
        <taxon>Naviculales</taxon>
        <taxon>Naviculaceae</taxon>
        <taxon>Seminavis</taxon>
    </lineage>
</organism>
<feature type="compositionally biased region" description="Basic and acidic residues" evidence="8">
    <location>
        <begin position="87"/>
        <end position="120"/>
    </location>
</feature>
<evidence type="ECO:0000256" key="7">
    <source>
        <dbReference type="ARBA" id="ARBA00049790"/>
    </source>
</evidence>
<dbReference type="InterPro" id="IPR019012">
    <property type="entry name" value="RNA_cap_Gua-N2-MeTrfase"/>
</dbReference>
<evidence type="ECO:0000256" key="3">
    <source>
        <dbReference type="ARBA" id="ARBA00047418"/>
    </source>
</evidence>
<dbReference type="SUPFAM" id="SSF53335">
    <property type="entry name" value="S-adenosyl-L-methionine-dependent methyltransferases"/>
    <property type="match status" value="1"/>
</dbReference>
<comment type="catalytic activity">
    <reaction evidence="5">
        <text>a 5'-end (N(2),N(7)-dimethyl 5'-triphosphoguanosine)-ribonucleoside in snRNA + S-adenosyl-L-methionine = a 5'-end (N(2),N(2),N(7)-trimethyl 5'-triphosphoguanosine)-ribonucleoside in snRNA + S-adenosyl-L-homocysteine + H(+)</text>
        <dbReference type="Rhea" id="RHEA:78479"/>
        <dbReference type="Rhea" id="RHEA-COMP:19087"/>
        <dbReference type="Rhea" id="RHEA-COMP:19089"/>
        <dbReference type="ChEBI" id="CHEBI:15378"/>
        <dbReference type="ChEBI" id="CHEBI:57856"/>
        <dbReference type="ChEBI" id="CHEBI:59789"/>
        <dbReference type="ChEBI" id="CHEBI:167623"/>
        <dbReference type="ChEBI" id="CHEBI:172880"/>
    </reaction>
    <physiologicalReaction direction="left-to-right" evidence="5">
        <dbReference type="Rhea" id="RHEA:78480"/>
    </physiologicalReaction>
</comment>
<dbReference type="Proteomes" id="UP001153069">
    <property type="component" value="Unassembled WGS sequence"/>
</dbReference>
<proteinExistence type="inferred from homology"/>
<comment type="catalytic activity">
    <reaction evidence="4">
        <text>a 5'-end (N(7)-methyl 5'-triphosphoguanosine)-ribonucleoside in snoRNA + S-adenosyl-L-methionine = a 5'-end (N(2),N(7)-dimethyl 5'-triphosphoguanosine)-ribonucleoside in snoRNA + S-adenosyl-L-homocysteine + H(+)</text>
        <dbReference type="Rhea" id="RHEA:78475"/>
        <dbReference type="Rhea" id="RHEA-COMP:19086"/>
        <dbReference type="Rhea" id="RHEA-COMP:19088"/>
        <dbReference type="ChEBI" id="CHEBI:15378"/>
        <dbReference type="ChEBI" id="CHEBI:57856"/>
        <dbReference type="ChEBI" id="CHEBI:59789"/>
        <dbReference type="ChEBI" id="CHEBI:156461"/>
        <dbReference type="ChEBI" id="CHEBI:172880"/>
    </reaction>
    <physiologicalReaction direction="left-to-right" evidence="4">
        <dbReference type="Rhea" id="RHEA:78476"/>
    </physiologicalReaction>
</comment>
<feature type="compositionally biased region" description="Basic residues" evidence="8">
    <location>
        <begin position="1"/>
        <end position="11"/>
    </location>
</feature>
<feature type="compositionally biased region" description="Polar residues" evidence="8">
    <location>
        <begin position="121"/>
        <end position="135"/>
    </location>
</feature>
<evidence type="ECO:0000256" key="8">
    <source>
        <dbReference type="SAM" id="MobiDB-lite"/>
    </source>
</evidence>
<keyword evidence="10" id="KW-1185">Reference proteome</keyword>
<feature type="region of interest" description="Disordered" evidence="8">
    <location>
        <begin position="60"/>
        <end position="235"/>
    </location>
</feature>
<dbReference type="Pfam" id="PF09445">
    <property type="entry name" value="Methyltransf_15"/>
    <property type="match status" value="1"/>
</dbReference>
<evidence type="ECO:0000256" key="2">
    <source>
        <dbReference type="ARBA" id="ARBA00025783"/>
    </source>
</evidence>
<comment type="catalytic activity">
    <reaction evidence="6">
        <text>a 5'-end (N(7)-methyl 5'-triphosphoguanosine)-ribonucleoside in snRNA + S-adenosyl-L-methionine = a 5'-end (N(2),N(7)-dimethyl 5'-triphosphoguanosine)-ribonucleoside in snRNA + S-adenosyl-L-homocysteine + H(+)</text>
        <dbReference type="Rhea" id="RHEA:78471"/>
        <dbReference type="Rhea" id="RHEA-COMP:19085"/>
        <dbReference type="Rhea" id="RHEA-COMP:19087"/>
        <dbReference type="ChEBI" id="CHEBI:15378"/>
        <dbReference type="ChEBI" id="CHEBI:57856"/>
        <dbReference type="ChEBI" id="CHEBI:59789"/>
        <dbReference type="ChEBI" id="CHEBI:156461"/>
        <dbReference type="ChEBI" id="CHEBI:172880"/>
    </reaction>
    <physiologicalReaction direction="left-to-right" evidence="6">
        <dbReference type="Rhea" id="RHEA:78472"/>
    </physiologicalReaction>
</comment>
<dbReference type="Gene3D" id="3.40.50.150">
    <property type="entry name" value="Vaccinia Virus protein VP39"/>
    <property type="match status" value="1"/>
</dbReference>
<evidence type="ECO:0000313" key="10">
    <source>
        <dbReference type="Proteomes" id="UP001153069"/>
    </source>
</evidence>
<name>A0A9N8HCQ9_9STRA</name>
<sequence length="544" mass="59766">MGKKRKNKQRNNKQGGGGQYWKRPRREKYWIEDCRDTKGVVPSDARLTLLITRSDLEDAFRHAKAKERSKDDQSHTSDGNQENLSLKVKEASAVREEDTEKNACKEDTDSNTSQKDKETNTNDTIAGQSLNSASQDDQDEACQQLKEHPAPHSVPDEPPKETTARNEEDPATSLAGLQDVTDKSHCEESPFPSNPGGNPKDNLAGNGDESDESDTSESPFPSNPDENVPKKKKAKKKNICIRLDASFKKDVKKFARQNYQNLSDGDCGDGIKNPFPKHVVADKYWAQRHRLFSRFDHGVQLDAESWFSVTPEKIANHIADKVVEKSTAAKSEGGLVVLDPCCGAGGNSIAFAKQAEVSLVVCVDLDPSKLKLAAQNAKIYEIPPDKLLFICGDVFDVLAQYLNGKLVKANDNKAGDLTTDIHGYRLGDADALPETIGSIFLSPPWGGVNYESIGSKKFDLKCVQFNGEQDGEQLIEHAARALPPKTGAIACFLPRNTNGFEVGLSALKVGISGTLEVEQNMLNDKFKAITFYLGKAKEHVLHPS</sequence>